<dbReference type="Proteomes" id="UP000241762">
    <property type="component" value="Chromosome"/>
</dbReference>
<dbReference type="OrthoDB" id="9802426at2"/>
<evidence type="ECO:0000256" key="4">
    <source>
        <dbReference type="ARBA" id="ARBA00023125"/>
    </source>
</evidence>
<dbReference type="SUPFAM" id="SSF52172">
    <property type="entry name" value="CheY-like"/>
    <property type="match status" value="1"/>
</dbReference>
<gene>
    <name evidence="10" type="ORF">phytr_6520</name>
</gene>
<evidence type="ECO:0000256" key="1">
    <source>
        <dbReference type="ARBA" id="ARBA00022553"/>
    </source>
</evidence>
<keyword evidence="2" id="KW-0902">Two-component regulatory system</keyword>
<dbReference type="Pfam" id="PF00486">
    <property type="entry name" value="Trans_reg_C"/>
    <property type="match status" value="1"/>
</dbReference>
<evidence type="ECO:0000259" key="8">
    <source>
        <dbReference type="PROSITE" id="PS50110"/>
    </source>
</evidence>
<dbReference type="SMART" id="SM00862">
    <property type="entry name" value="Trans_reg_C"/>
    <property type="match status" value="1"/>
</dbReference>
<keyword evidence="1 6" id="KW-0597">Phosphoprotein</keyword>
<feature type="domain" description="Response regulatory" evidence="8">
    <location>
        <begin position="2"/>
        <end position="116"/>
    </location>
</feature>
<dbReference type="PANTHER" id="PTHR48111:SF22">
    <property type="entry name" value="REGULATOR OF RPOS"/>
    <property type="match status" value="1"/>
</dbReference>
<evidence type="ECO:0000259" key="9">
    <source>
        <dbReference type="PROSITE" id="PS51755"/>
    </source>
</evidence>
<dbReference type="RefSeq" id="WP_106874449.1">
    <property type="nucleotide sequence ID" value="NZ_CP027845.1"/>
</dbReference>
<dbReference type="GO" id="GO:0005829">
    <property type="term" value="C:cytosol"/>
    <property type="evidence" value="ECO:0007669"/>
    <property type="project" value="TreeGrafter"/>
</dbReference>
<feature type="DNA-binding region" description="OmpR/PhoB-type" evidence="7">
    <location>
        <begin position="124"/>
        <end position="229"/>
    </location>
</feature>
<evidence type="ECO:0000313" key="10">
    <source>
        <dbReference type="EMBL" id="AVP87593.1"/>
    </source>
</evidence>
<evidence type="ECO:0000256" key="2">
    <source>
        <dbReference type="ARBA" id="ARBA00023012"/>
    </source>
</evidence>
<dbReference type="PROSITE" id="PS51755">
    <property type="entry name" value="OMPR_PHOB"/>
    <property type="match status" value="1"/>
</dbReference>
<keyword evidence="5" id="KW-0804">Transcription</keyword>
<evidence type="ECO:0000256" key="6">
    <source>
        <dbReference type="PROSITE-ProRule" id="PRU00169"/>
    </source>
</evidence>
<dbReference type="InterPro" id="IPR001867">
    <property type="entry name" value="OmpR/PhoB-type_DNA-bd"/>
</dbReference>
<dbReference type="GO" id="GO:0000156">
    <property type="term" value="F:phosphorelay response regulator activity"/>
    <property type="evidence" value="ECO:0007669"/>
    <property type="project" value="TreeGrafter"/>
</dbReference>
<organism evidence="10 11">
    <name type="scientific">Candidatus Phycorickettsia trachydisci</name>
    <dbReference type="NCBI Taxonomy" id="2115978"/>
    <lineage>
        <taxon>Bacteria</taxon>
        <taxon>Pseudomonadati</taxon>
        <taxon>Pseudomonadota</taxon>
        <taxon>Alphaproteobacteria</taxon>
        <taxon>Rickettsiales</taxon>
        <taxon>Rickettsiaceae</taxon>
        <taxon>Candidatus Phycorickettsia</taxon>
    </lineage>
</organism>
<dbReference type="AlphaFoldDB" id="A0A2P1P8K4"/>
<dbReference type="GO" id="GO:0000976">
    <property type="term" value="F:transcription cis-regulatory region binding"/>
    <property type="evidence" value="ECO:0007669"/>
    <property type="project" value="TreeGrafter"/>
</dbReference>
<accession>A0A2P1P8K4</accession>
<dbReference type="GO" id="GO:0006355">
    <property type="term" value="P:regulation of DNA-templated transcription"/>
    <property type="evidence" value="ECO:0007669"/>
    <property type="project" value="InterPro"/>
</dbReference>
<dbReference type="InterPro" id="IPR036388">
    <property type="entry name" value="WH-like_DNA-bd_sf"/>
</dbReference>
<dbReference type="GO" id="GO:0032993">
    <property type="term" value="C:protein-DNA complex"/>
    <property type="evidence" value="ECO:0007669"/>
    <property type="project" value="TreeGrafter"/>
</dbReference>
<reference evidence="10 11" key="1">
    <citation type="submission" date="2018-03" db="EMBL/GenBank/DDBJ databases">
        <title>A gene transfer event suggests a long-term partnership between eustigmatophyte algae and a novel lineage of endosymbiotic bacteria.</title>
        <authorList>
            <person name="Yurchenko T."/>
            <person name="Sevcikova T."/>
            <person name="Pribyl P."/>
            <person name="El Karkouri K."/>
            <person name="Klimes V."/>
            <person name="Amaral R."/>
            <person name="Zbrankova V."/>
            <person name="Kim E."/>
            <person name="Raoult D."/>
            <person name="Santos L.M.A."/>
            <person name="Elias M."/>
        </authorList>
    </citation>
    <scope>NUCLEOTIDE SEQUENCE [LARGE SCALE GENOMIC DNA]</scope>
    <source>
        <strain evidence="10">CCALA 838</strain>
    </source>
</reference>
<dbReference type="Gene3D" id="1.10.10.10">
    <property type="entry name" value="Winged helix-like DNA-binding domain superfamily/Winged helix DNA-binding domain"/>
    <property type="match status" value="1"/>
</dbReference>
<protein>
    <submittedName>
        <fullName evidence="10">CzcR-like response regulator</fullName>
    </submittedName>
</protein>
<dbReference type="InterPro" id="IPR001789">
    <property type="entry name" value="Sig_transdc_resp-reg_receiver"/>
</dbReference>
<sequence length="271" mass="30639">MRVLLIEDDPLTIKSLKNALSSRGIVCDDVKLGQEGIETAKLYNYSAIILDLMLSDLDGYQVLLRLRAAKVKVPVIILSGLATSDHITKGLNLGADDYLTKPFNIDELVARLYSIVRRTKSNVHNSLKVADLVINFDNKTIECGNARDTLTDKESQILHLLITRRGTVLAKDIVIKHIYPSYTKQDKANPKNVDVFICKLRGKLKKISGREDENFYIETIWGRGYMFKDHKINQPGLKMNFGDEENADEFNIGLNESELEAPYIEQIKEKA</sequence>
<feature type="modified residue" description="4-aspartylphosphate" evidence="6">
    <location>
        <position position="51"/>
    </location>
</feature>
<dbReference type="PANTHER" id="PTHR48111">
    <property type="entry name" value="REGULATOR OF RPOS"/>
    <property type="match status" value="1"/>
</dbReference>
<evidence type="ECO:0000256" key="3">
    <source>
        <dbReference type="ARBA" id="ARBA00023015"/>
    </source>
</evidence>
<dbReference type="Gene3D" id="3.40.50.2300">
    <property type="match status" value="1"/>
</dbReference>
<dbReference type="Pfam" id="PF00072">
    <property type="entry name" value="Response_reg"/>
    <property type="match status" value="1"/>
</dbReference>
<keyword evidence="4 7" id="KW-0238">DNA-binding</keyword>
<name>A0A2P1P8K4_9RICK</name>
<evidence type="ECO:0000256" key="5">
    <source>
        <dbReference type="ARBA" id="ARBA00023163"/>
    </source>
</evidence>
<dbReference type="PROSITE" id="PS50110">
    <property type="entry name" value="RESPONSE_REGULATORY"/>
    <property type="match status" value="1"/>
</dbReference>
<dbReference type="CDD" id="cd00383">
    <property type="entry name" value="trans_reg_C"/>
    <property type="match status" value="1"/>
</dbReference>
<feature type="domain" description="OmpR/PhoB-type" evidence="9">
    <location>
        <begin position="124"/>
        <end position="229"/>
    </location>
</feature>
<dbReference type="SMART" id="SM00448">
    <property type="entry name" value="REC"/>
    <property type="match status" value="1"/>
</dbReference>
<evidence type="ECO:0000313" key="11">
    <source>
        <dbReference type="Proteomes" id="UP000241762"/>
    </source>
</evidence>
<dbReference type="InterPro" id="IPR011006">
    <property type="entry name" value="CheY-like_superfamily"/>
</dbReference>
<keyword evidence="3" id="KW-0805">Transcription regulation</keyword>
<dbReference type="KEGG" id="ptc:phytr_6520"/>
<proteinExistence type="predicted"/>
<keyword evidence="11" id="KW-1185">Reference proteome</keyword>
<dbReference type="EMBL" id="CP027845">
    <property type="protein sequence ID" value="AVP87593.1"/>
    <property type="molecule type" value="Genomic_DNA"/>
</dbReference>
<dbReference type="InterPro" id="IPR039420">
    <property type="entry name" value="WalR-like"/>
</dbReference>
<evidence type="ECO:0000256" key="7">
    <source>
        <dbReference type="PROSITE-ProRule" id="PRU01091"/>
    </source>
</evidence>